<sequence>MIGTVFRKTFRKEEVRREREPEQRPEDEPAQLKYDDKRKLLLIVCDGMVVGSGNDQPTPRIVLDVLGAPQNIDAEPLSFLSLGEGAKQHNMGKVYSGLYENAGHVVPYLVVVKAGKPGEQSRPGAFPARCVHFNAPMNPLELEMYHQIKNVIGVNPSFYEYIFMIDADTTVHPLSLNRLISAMVHDKKAIGVCGETELANAKQSLVTMMQVYEYFISHHMAKAFESLFGSVSCLPGCFTLYRLRTPDTHKPLFVSNTIIDSYSENRVDTLHMKNLLHLGEDRYLTTLILRHFPTYKTLFIRDAHAYTVAPDDWKVLLSQRRRWINSTVHNLGELVFLDQLCGFCCFSMRFIVMIDLVSTIIQPVTVAYIIYLIYRAVGEKEGIPVISAIMIAAVYGLQALVFVLRRKWDMIGWMVFYILAIPMFSFFLPLYSFWRMDDFSWGATRLVLGEAGKNIVVHDEGKFDPRSIPLKSWNDYENELWYKESNHCIGSWVPPTKMMNEGYAESRTASIYGRETVYEPAMSRAYSPAPSQAHMMYPPPGYHSGHNTPTHILYSNKVIAVQAHPRNEEIIVFAQQPANPMRAPSMRRKGTIKRLPAVGEGTELDDGGWDDEEPPGTAVQANGPPCVSGEFRAPSDTLFETLEETQSWYVFCINPNDSQLPNQLEGRSVKGQVRSLGLAEVAKQNVTVFKANMTPEEFVQRYSGYLTTLNVHEGDPRERLDQTRTALGLDEKDIVLGMSQVYLSQRAFHALEDDLRSKDTEEQKRNRMRDAEAEAGLGPHSLGDPYAPYQSPDAESPYGGGYNDPFGQSNQQLPLVQNAQPMYDEYDERKSLRSDDYDGRSAYTSHRDIETASAYTESYAPSRNMFQDADKKGLLSGKEPLAGEIQEGETTEVLKESTLRRRWVMICWLLTLWCPTPFLRWFGRMKRPDVQQAWREKLALNMPIWFICGCAIFVITVFGNLIWPTEHVFTTSELQEHSYKNSPNNVYTSIHGEVFDLTEIAVTHLAIVPVVSQKSVLNYGGVSSDDIFPLQVSALCNGVSGSVNPYVQYSSANVTDVNAQYHDFRAWTGLEIALYDHKTQDDRENEL</sequence>
<feature type="transmembrane region" description="Helical" evidence="12">
    <location>
        <begin position="903"/>
        <end position="922"/>
    </location>
</feature>
<dbReference type="PROSITE" id="PS51456">
    <property type="entry name" value="MYOSIN_MOTOR"/>
    <property type="match status" value="1"/>
</dbReference>
<dbReference type="GO" id="GO:0003774">
    <property type="term" value="F:cytoskeletal motor activity"/>
    <property type="evidence" value="ECO:0007669"/>
    <property type="project" value="InterPro"/>
</dbReference>
<dbReference type="SUPFAM" id="SSF55856">
    <property type="entry name" value="Cytochrome b5-like heme/steroid binding domain"/>
    <property type="match status" value="1"/>
</dbReference>
<dbReference type="GO" id="GO:0016020">
    <property type="term" value="C:membrane"/>
    <property type="evidence" value="ECO:0007669"/>
    <property type="project" value="UniProtKB-SubCell"/>
</dbReference>
<comment type="caution">
    <text evidence="10">Lacks conserved residue(s) required for the propagation of feature annotation.</text>
</comment>
<evidence type="ECO:0000256" key="2">
    <source>
        <dbReference type="ARBA" id="ARBA00012543"/>
    </source>
</evidence>
<evidence type="ECO:0000313" key="15">
    <source>
        <dbReference type="Proteomes" id="UP000015241"/>
    </source>
</evidence>
<keyword evidence="5 12" id="KW-1133">Transmembrane helix</keyword>
<accession>S8DNI5</accession>
<feature type="transmembrane region" description="Helical" evidence="12">
    <location>
        <begin position="350"/>
        <end position="373"/>
    </location>
</feature>
<dbReference type="GO" id="GO:0031505">
    <property type="term" value="P:fungal-type cell wall organization"/>
    <property type="evidence" value="ECO:0007669"/>
    <property type="project" value="TreeGrafter"/>
</dbReference>
<dbReference type="SUPFAM" id="SSF53448">
    <property type="entry name" value="Nucleotide-diphospho-sugar transferases"/>
    <property type="match status" value="1"/>
</dbReference>
<dbReference type="GO" id="GO:0003779">
    <property type="term" value="F:actin binding"/>
    <property type="evidence" value="ECO:0007669"/>
    <property type="project" value="UniProtKB-KW"/>
</dbReference>
<dbReference type="GO" id="GO:0071944">
    <property type="term" value="C:cell periphery"/>
    <property type="evidence" value="ECO:0007669"/>
    <property type="project" value="TreeGrafter"/>
</dbReference>
<dbReference type="InParanoid" id="S8DNI5"/>
<feature type="region of interest" description="Actin-binding" evidence="10">
    <location>
        <begin position="635"/>
        <end position="657"/>
    </location>
</feature>
<evidence type="ECO:0000256" key="12">
    <source>
        <dbReference type="SAM" id="Phobius"/>
    </source>
</evidence>
<name>S8DNI5_FOMSC</name>
<keyword evidence="7 12" id="KW-0472">Membrane</keyword>
<keyword evidence="10" id="KW-0009">Actin-binding</keyword>
<protein>
    <recommendedName>
        <fullName evidence="2">chitin synthase</fullName>
        <ecNumber evidence="2">2.4.1.16</ecNumber>
    </recommendedName>
</protein>
<feature type="transmembrane region" description="Helical" evidence="12">
    <location>
        <begin position="410"/>
        <end position="431"/>
    </location>
</feature>
<evidence type="ECO:0000256" key="3">
    <source>
        <dbReference type="ARBA" id="ARBA00022676"/>
    </source>
</evidence>
<comment type="similarity">
    <text evidence="10">Belongs to the TRAFAC class myosin-kinesin ATPase superfamily. Myosin family.</text>
</comment>
<dbReference type="Proteomes" id="UP000015241">
    <property type="component" value="Unassembled WGS sequence"/>
</dbReference>
<dbReference type="Pfam" id="PF03142">
    <property type="entry name" value="Chitin_synth_2"/>
    <property type="match status" value="1"/>
</dbReference>
<evidence type="ECO:0000259" key="13">
    <source>
        <dbReference type="PROSITE" id="PS51456"/>
    </source>
</evidence>
<evidence type="ECO:0000256" key="7">
    <source>
        <dbReference type="ARBA" id="ARBA00023136"/>
    </source>
</evidence>
<keyword evidence="3" id="KW-0328">Glycosyltransferase</keyword>
<dbReference type="InterPro" id="IPR036400">
    <property type="entry name" value="Cyt_B5-like_heme/steroid_sf"/>
</dbReference>
<dbReference type="Pfam" id="PF00063">
    <property type="entry name" value="Myosin_head"/>
    <property type="match status" value="1"/>
</dbReference>
<dbReference type="GO" id="GO:0005524">
    <property type="term" value="F:ATP binding"/>
    <property type="evidence" value="ECO:0007669"/>
    <property type="project" value="InterPro"/>
</dbReference>
<dbReference type="OrthoDB" id="370884at2759"/>
<keyword evidence="3" id="KW-0808">Transferase</keyword>
<dbReference type="InterPro" id="IPR004835">
    <property type="entry name" value="Chitin_synth"/>
</dbReference>
<feature type="region of interest" description="Disordered" evidence="11">
    <location>
        <begin position="754"/>
        <end position="810"/>
    </location>
</feature>
<dbReference type="GO" id="GO:0006031">
    <property type="term" value="P:chitin biosynthetic process"/>
    <property type="evidence" value="ECO:0007669"/>
    <property type="project" value="TreeGrafter"/>
</dbReference>
<feature type="transmembrane region" description="Helical" evidence="12">
    <location>
        <begin position="385"/>
        <end position="404"/>
    </location>
</feature>
<dbReference type="EMBL" id="KE504325">
    <property type="protein sequence ID" value="EPS92878.1"/>
    <property type="molecule type" value="Genomic_DNA"/>
</dbReference>
<dbReference type="Gene3D" id="1.20.58.530">
    <property type="match status" value="1"/>
</dbReference>
<dbReference type="AlphaFoldDB" id="S8DNI5"/>
<feature type="domain" description="Myosin motor" evidence="13">
    <location>
        <begin position="609"/>
        <end position="756"/>
    </location>
</feature>
<dbReference type="InterPro" id="IPR029044">
    <property type="entry name" value="Nucleotide-diphossugar_trans"/>
</dbReference>
<proteinExistence type="inferred from homology"/>
<dbReference type="HOGENOM" id="CLU_285132_0_0_1"/>
<dbReference type="InterPro" id="IPR036961">
    <property type="entry name" value="Kinesin_motor_dom_sf"/>
</dbReference>
<dbReference type="PANTHER" id="PTHR22914:SF45">
    <property type="entry name" value="CHITIN SYNTHASE"/>
    <property type="match status" value="1"/>
</dbReference>
<gene>
    <name evidence="14" type="ORF">FOMPIDRAFT_114373</name>
</gene>
<keyword evidence="15" id="KW-1185">Reference proteome</keyword>
<reference evidence="14 15" key="1">
    <citation type="journal article" date="2012" name="Science">
        <title>The Paleozoic origin of enzymatic lignin decomposition reconstructed from 31 fungal genomes.</title>
        <authorList>
            <person name="Floudas D."/>
            <person name="Binder M."/>
            <person name="Riley R."/>
            <person name="Barry K."/>
            <person name="Blanchette R.A."/>
            <person name="Henrissat B."/>
            <person name="Martinez A.T."/>
            <person name="Otillar R."/>
            <person name="Spatafora J.W."/>
            <person name="Yadav J.S."/>
            <person name="Aerts A."/>
            <person name="Benoit I."/>
            <person name="Boyd A."/>
            <person name="Carlson A."/>
            <person name="Copeland A."/>
            <person name="Coutinho P.M."/>
            <person name="de Vries R.P."/>
            <person name="Ferreira P."/>
            <person name="Findley K."/>
            <person name="Foster B."/>
            <person name="Gaskell J."/>
            <person name="Glotzer D."/>
            <person name="Gorecki P."/>
            <person name="Heitman J."/>
            <person name="Hesse C."/>
            <person name="Hori C."/>
            <person name="Igarashi K."/>
            <person name="Jurgens J.A."/>
            <person name="Kallen N."/>
            <person name="Kersten P."/>
            <person name="Kohler A."/>
            <person name="Kuees U."/>
            <person name="Kumar T.K.A."/>
            <person name="Kuo A."/>
            <person name="LaButti K."/>
            <person name="Larrondo L.F."/>
            <person name="Lindquist E."/>
            <person name="Ling A."/>
            <person name="Lombard V."/>
            <person name="Lucas S."/>
            <person name="Lundell T."/>
            <person name="Martin R."/>
            <person name="McLaughlin D.J."/>
            <person name="Morgenstern I."/>
            <person name="Morin E."/>
            <person name="Murat C."/>
            <person name="Nagy L.G."/>
            <person name="Nolan M."/>
            <person name="Ohm R.A."/>
            <person name="Patyshakuliyeva A."/>
            <person name="Rokas A."/>
            <person name="Ruiz-Duenas F.J."/>
            <person name="Sabat G."/>
            <person name="Salamov A."/>
            <person name="Samejima M."/>
            <person name="Schmutz J."/>
            <person name="Slot J.C."/>
            <person name="St John F."/>
            <person name="Stenlid J."/>
            <person name="Sun H."/>
            <person name="Sun S."/>
            <person name="Syed K."/>
            <person name="Tsang A."/>
            <person name="Wiebenga A."/>
            <person name="Young D."/>
            <person name="Pisabarro A."/>
            <person name="Eastwood D.C."/>
            <person name="Martin F."/>
            <person name="Cullen D."/>
            <person name="Grigoriev I.V."/>
            <person name="Hibbett D.S."/>
        </authorList>
    </citation>
    <scope>NUCLEOTIDE SEQUENCE</scope>
    <source>
        <strain evidence="15">FP-58527</strain>
    </source>
</reference>
<dbReference type="InterPro" id="IPR027417">
    <property type="entry name" value="P-loop_NTPase"/>
</dbReference>
<dbReference type="eggNOG" id="KOG2571">
    <property type="taxonomic scope" value="Eukaryota"/>
</dbReference>
<evidence type="ECO:0000256" key="6">
    <source>
        <dbReference type="ARBA" id="ARBA00023123"/>
    </source>
</evidence>
<evidence type="ECO:0000256" key="10">
    <source>
        <dbReference type="PROSITE-ProRule" id="PRU00782"/>
    </source>
</evidence>
<dbReference type="STRING" id="743788.S8DNI5"/>
<organism evidence="14 15">
    <name type="scientific">Fomitopsis schrenkii</name>
    <name type="common">Brown rot fungus</name>
    <dbReference type="NCBI Taxonomy" id="2126942"/>
    <lineage>
        <taxon>Eukaryota</taxon>
        <taxon>Fungi</taxon>
        <taxon>Dikarya</taxon>
        <taxon>Basidiomycota</taxon>
        <taxon>Agaricomycotina</taxon>
        <taxon>Agaricomycetes</taxon>
        <taxon>Polyporales</taxon>
        <taxon>Fomitopsis</taxon>
    </lineage>
</organism>
<dbReference type="GO" id="GO:0030428">
    <property type="term" value="C:cell septum"/>
    <property type="evidence" value="ECO:0007669"/>
    <property type="project" value="TreeGrafter"/>
</dbReference>
<dbReference type="PANTHER" id="PTHR22914">
    <property type="entry name" value="CHITIN SYNTHASE"/>
    <property type="match status" value="1"/>
</dbReference>
<keyword evidence="6 10" id="KW-0518">Myosin</keyword>
<evidence type="ECO:0000256" key="8">
    <source>
        <dbReference type="ARBA" id="ARBA00023175"/>
    </source>
</evidence>
<keyword evidence="8" id="KW-0505">Motor protein</keyword>
<comment type="catalytic activity">
    <reaction evidence="9">
        <text>[(1-&gt;4)-N-acetyl-beta-D-glucosaminyl](n) + UDP-N-acetyl-alpha-D-glucosamine = [(1-&gt;4)-N-acetyl-beta-D-glucosaminyl](n+1) + UDP + H(+)</text>
        <dbReference type="Rhea" id="RHEA:16637"/>
        <dbReference type="Rhea" id="RHEA-COMP:9593"/>
        <dbReference type="Rhea" id="RHEA-COMP:9595"/>
        <dbReference type="ChEBI" id="CHEBI:15378"/>
        <dbReference type="ChEBI" id="CHEBI:17029"/>
        <dbReference type="ChEBI" id="CHEBI:57705"/>
        <dbReference type="ChEBI" id="CHEBI:58223"/>
        <dbReference type="EC" id="2.4.1.16"/>
    </reaction>
</comment>
<evidence type="ECO:0000256" key="4">
    <source>
        <dbReference type="ARBA" id="ARBA00022692"/>
    </source>
</evidence>
<feature type="compositionally biased region" description="Basic and acidic residues" evidence="11">
    <location>
        <begin position="754"/>
        <end position="772"/>
    </location>
</feature>
<dbReference type="GO" id="GO:0004100">
    <property type="term" value="F:chitin synthase activity"/>
    <property type="evidence" value="ECO:0007669"/>
    <property type="project" value="UniProtKB-EC"/>
</dbReference>
<evidence type="ECO:0000256" key="5">
    <source>
        <dbReference type="ARBA" id="ARBA00022989"/>
    </source>
</evidence>
<evidence type="ECO:0000256" key="9">
    <source>
        <dbReference type="ARBA" id="ARBA00048014"/>
    </source>
</evidence>
<dbReference type="Gene3D" id="3.40.850.10">
    <property type="entry name" value="Kinesin motor domain"/>
    <property type="match status" value="1"/>
</dbReference>
<feature type="transmembrane region" description="Helical" evidence="12">
    <location>
        <begin position="942"/>
        <end position="963"/>
    </location>
</feature>
<evidence type="ECO:0000256" key="1">
    <source>
        <dbReference type="ARBA" id="ARBA00004141"/>
    </source>
</evidence>
<evidence type="ECO:0000256" key="11">
    <source>
        <dbReference type="SAM" id="MobiDB-lite"/>
    </source>
</evidence>
<dbReference type="GO" id="GO:0016459">
    <property type="term" value="C:myosin complex"/>
    <property type="evidence" value="ECO:0007669"/>
    <property type="project" value="UniProtKB-KW"/>
</dbReference>
<keyword evidence="4 12" id="KW-0812">Transmembrane</keyword>
<dbReference type="SUPFAM" id="SSF52540">
    <property type="entry name" value="P-loop containing nucleoside triphosphate hydrolases"/>
    <property type="match status" value="1"/>
</dbReference>
<dbReference type="InterPro" id="IPR001609">
    <property type="entry name" value="Myosin_head_motor_dom-like"/>
</dbReference>
<dbReference type="EC" id="2.4.1.16" evidence="2"/>
<evidence type="ECO:0000313" key="14">
    <source>
        <dbReference type="EMBL" id="EPS92878.1"/>
    </source>
</evidence>
<comment type="subcellular location">
    <subcellularLocation>
        <location evidence="1">Membrane</location>
        <topology evidence="1">Multi-pass membrane protein</topology>
    </subcellularLocation>
</comment>